<dbReference type="Proteomes" id="UP001302329">
    <property type="component" value="Unassembled WGS sequence"/>
</dbReference>
<comment type="caution">
    <text evidence="2">The sequence shown here is derived from an EMBL/GenBank/DDBJ whole genome shotgun (WGS) entry which is preliminary data.</text>
</comment>
<dbReference type="Gene3D" id="3.30.565.10">
    <property type="entry name" value="Histidine kinase-like ATPase, C-terminal domain"/>
    <property type="match status" value="1"/>
</dbReference>
<gene>
    <name evidence="2" type="ORF">VB739_05570</name>
</gene>
<sequence>MNPSSDGEFKVPFSQLTVVSHLDELESVLTWFDRLTCSAVPEELWMQAQLALVEGFTNAVRHAHAHLVPAPQVVLSVEVKASTLRVEIIDRGEPFDFESAVASLQKEVAASTADPLAREAHWGLVMLLKLRTDYGWSINYSRQEGMANCLTLSHPLNGKKAGDASC</sequence>
<dbReference type="CDD" id="cd16936">
    <property type="entry name" value="HATPase_RsbW-like"/>
    <property type="match status" value="1"/>
</dbReference>
<reference evidence="2 3" key="1">
    <citation type="submission" date="2023-12" db="EMBL/GenBank/DDBJ databases">
        <title>Baltic Sea Cyanobacteria.</title>
        <authorList>
            <person name="Delbaje E."/>
            <person name="Fewer D.P."/>
            <person name="Shishido T.K."/>
        </authorList>
    </citation>
    <scope>NUCLEOTIDE SEQUENCE [LARGE SCALE GENOMIC DNA]</scope>
    <source>
        <strain evidence="2 3">UHCC 0281</strain>
    </source>
</reference>
<dbReference type="RefSeq" id="WP_323356115.1">
    <property type="nucleotide sequence ID" value="NZ_JAYGHY010000011.1"/>
</dbReference>
<proteinExistence type="predicted"/>
<dbReference type="InterPro" id="IPR036890">
    <property type="entry name" value="HATPase_C_sf"/>
</dbReference>
<name>A0ABU5SVF2_9CYAN</name>
<keyword evidence="2" id="KW-0547">Nucleotide-binding</keyword>
<keyword evidence="2" id="KW-0067">ATP-binding</keyword>
<feature type="domain" description="Histidine kinase/HSP90-like ATPase" evidence="1">
    <location>
        <begin position="22"/>
        <end position="152"/>
    </location>
</feature>
<dbReference type="GO" id="GO:0005524">
    <property type="term" value="F:ATP binding"/>
    <property type="evidence" value="ECO:0007669"/>
    <property type="project" value="UniProtKB-KW"/>
</dbReference>
<accession>A0ABU5SVF2</accession>
<evidence type="ECO:0000313" key="3">
    <source>
        <dbReference type="Proteomes" id="UP001302329"/>
    </source>
</evidence>
<keyword evidence="3" id="KW-1185">Reference proteome</keyword>
<dbReference type="SUPFAM" id="SSF55874">
    <property type="entry name" value="ATPase domain of HSP90 chaperone/DNA topoisomerase II/histidine kinase"/>
    <property type="match status" value="1"/>
</dbReference>
<protein>
    <submittedName>
        <fullName evidence="2">ATP-binding protein</fullName>
    </submittedName>
</protein>
<evidence type="ECO:0000259" key="1">
    <source>
        <dbReference type="Pfam" id="PF13581"/>
    </source>
</evidence>
<dbReference type="Pfam" id="PF13581">
    <property type="entry name" value="HATPase_c_2"/>
    <property type="match status" value="1"/>
</dbReference>
<dbReference type="EMBL" id="JAYGHY010000011">
    <property type="protein sequence ID" value="MEA5442017.1"/>
    <property type="molecule type" value="Genomic_DNA"/>
</dbReference>
<organism evidence="2 3">
    <name type="scientific">Cyanobium gracile UHCC 0281</name>
    <dbReference type="NCBI Taxonomy" id="3110309"/>
    <lineage>
        <taxon>Bacteria</taxon>
        <taxon>Bacillati</taxon>
        <taxon>Cyanobacteriota</taxon>
        <taxon>Cyanophyceae</taxon>
        <taxon>Synechococcales</taxon>
        <taxon>Prochlorococcaceae</taxon>
        <taxon>Cyanobium</taxon>
    </lineage>
</organism>
<dbReference type="InterPro" id="IPR003594">
    <property type="entry name" value="HATPase_dom"/>
</dbReference>
<evidence type="ECO:0000313" key="2">
    <source>
        <dbReference type="EMBL" id="MEA5442017.1"/>
    </source>
</evidence>